<dbReference type="KEGG" id="goe:114828258"/>
<gene>
    <name evidence="5" type="primary">LOC114828258</name>
</gene>
<evidence type="ECO:0000256" key="3">
    <source>
        <dbReference type="SAM" id="SignalP"/>
    </source>
</evidence>
<evidence type="ECO:0000256" key="1">
    <source>
        <dbReference type="ARBA" id="ARBA00022685"/>
    </source>
</evidence>
<dbReference type="InterPro" id="IPR036438">
    <property type="entry name" value="Insulin-like_sf"/>
</dbReference>
<dbReference type="RefSeq" id="XP_028967485.1">
    <property type="nucleotide sequence ID" value="XM_029111652.1"/>
</dbReference>
<keyword evidence="2 3" id="KW-0732">Signal</keyword>
<evidence type="ECO:0000313" key="5">
    <source>
        <dbReference type="RefSeq" id="XP_028967485.1"/>
    </source>
</evidence>
<evidence type="ECO:0000313" key="4">
    <source>
        <dbReference type="Proteomes" id="UP000694867"/>
    </source>
</evidence>
<dbReference type="Gene3D" id="1.10.100.10">
    <property type="entry name" value="Insulin-like"/>
    <property type="match status" value="1"/>
</dbReference>
<accession>A0AAJ7WHT7</accession>
<proteinExistence type="predicted"/>
<evidence type="ECO:0000256" key="2">
    <source>
        <dbReference type="ARBA" id="ARBA00022729"/>
    </source>
</evidence>
<reference evidence="5" key="1">
    <citation type="submission" date="2025-08" db="UniProtKB">
        <authorList>
            <consortium name="RefSeq"/>
        </authorList>
    </citation>
    <scope>IDENTIFICATION</scope>
</reference>
<dbReference type="AlphaFoldDB" id="A0AAJ7WHT7"/>
<organism evidence="4 5">
    <name type="scientific">Galendromus occidentalis</name>
    <name type="common">western predatory mite</name>
    <dbReference type="NCBI Taxonomy" id="34638"/>
    <lineage>
        <taxon>Eukaryota</taxon>
        <taxon>Metazoa</taxon>
        <taxon>Ecdysozoa</taxon>
        <taxon>Arthropoda</taxon>
        <taxon>Chelicerata</taxon>
        <taxon>Arachnida</taxon>
        <taxon>Acari</taxon>
        <taxon>Parasitiformes</taxon>
        <taxon>Mesostigmata</taxon>
        <taxon>Gamasina</taxon>
        <taxon>Phytoseioidea</taxon>
        <taxon>Phytoseiidae</taxon>
        <taxon>Typhlodrominae</taxon>
        <taxon>Galendromus</taxon>
    </lineage>
</organism>
<keyword evidence="1" id="KW-0165">Cleavage on pair of basic residues</keyword>
<dbReference type="SUPFAM" id="SSF56994">
    <property type="entry name" value="Insulin-like"/>
    <property type="match status" value="1"/>
</dbReference>
<keyword evidence="4" id="KW-1185">Reference proteome</keyword>
<dbReference type="GeneID" id="114828258"/>
<dbReference type="Proteomes" id="UP000694867">
    <property type="component" value="Unplaced"/>
</dbReference>
<feature type="chain" id="PRO_5042496709" evidence="3">
    <location>
        <begin position="31"/>
        <end position="217"/>
    </location>
</feature>
<feature type="signal peptide" evidence="3">
    <location>
        <begin position="1"/>
        <end position="30"/>
    </location>
</feature>
<sequence>MLGASTGRSLTTVLASVFTIFVGNSPTVGSKEFDVSSLLSPHGVENQGILLGQQALDEWRQKFEARSLDDWGRLWNVEKHRRCYSDLQTHMEWFCRSGLSLAKRSGRSPGPFGRSAGLHRLPTALLYALRKVEHEIEDADSLDEDFYERNRLGRYGQPASQALQLLRKASGGRRKRKELGIMDECCHQNDGCSWEEYAEYCDVGSRERRRIVPNAQS</sequence>
<protein>
    <submittedName>
        <fullName evidence="5">Uncharacterized protein LOC114828258</fullName>
    </submittedName>
</protein>
<name>A0AAJ7WHT7_9ACAR</name>